<dbReference type="AlphaFoldDB" id="A0AAX3LXR8"/>
<dbReference type="Gene3D" id="2.60.300.12">
    <property type="entry name" value="HesB-like domain"/>
    <property type="match status" value="1"/>
</dbReference>
<protein>
    <submittedName>
        <fullName evidence="2">Iron-sulfur cluster biosynthesis family protein</fullName>
    </submittedName>
</protein>
<proteinExistence type="predicted"/>
<keyword evidence="3" id="KW-1185">Reference proteome</keyword>
<feature type="domain" description="Core" evidence="1">
    <location>
        <begin position="3"/>
        <end position="105"/>
    </location>
</feature>
<dbReference type="Pfam" id="PF01521">
    <property type="entry name" value="Fe-S_biosyn"/>
    <property type="match status" value="1"/>
</dbReference>
<name>A0AAX3LXR8_9BACL</name>
<reference evidence="2 3" key="1">
    <citation type="submission" date="2023-02" db="EMBL/GenBank/DDBJ databases">
        <title>Genome sequence of Paenibacillus kyungheensis KACC 18744.</title>
        <authorList>
            <person name="Kim S."/>
            <person name="Heo J."/>
            <person name="Kwon S.-W."/>
        </authorList>
    </citation>
    <scope>NUCLEOTIDE SEQUENCE [LARGE SCALE GENOMIC DNA]</scope>
    <source>
        <strain evidence="2 3">KACC 18744</strain>
    </source>
</reference>
<accession>A0AAX3LXR8</accession>
<dbReference type="InterPro" id="IPR035903">
    <property type="entry name" value="HesB-like_dom_sf"/>
</dbReference>
<organism evidence="2 3">
    <name type="scientific">Paenibacillus kyungheensis</name>
    <dbReference type="NCBI Taxonomy" id="1452732"/>
    <lineage>
        <taxon>Bacteria</taxon>
        <taxon>Bacillati</taxon>
        <taxon>Bacillota</taxon>
        <taxon>Bacilli</taxon>
        <taxon>Bacillales</taxon>
        <taxon>Paenibacillaceae</taxon>
        <taxon>Paenibacillus</taxon>
    </lineage>
</organism>
<dbReference type="SUPFAM" id="SSF89360">
    <property type="entry name" value="HesB-like domain"/>
    <property type="match status" value="1"/>
</dbReference>
<evidence type="ECO:0000313" key="3">
    <source>
        <dbReference type="Proteomes" id="UP001220509"/>
    </source>
</evidence>
<sequence length="112" mass="12299">MVKVNVTPQAEQYLSRKIGDKKAVIRIFVDNEDCGCTGGIPALRLIDEPGKRDTVVESNALSLTMHQSGESYFDDDELTLSTDDLGSSLRLSSASQYYSRSIRVLDGRKALA</sequence>
<dbReference type="EMBL" id="CP117416">
    <property type="protein sequence ID" value="WCT54141.1"/>
    <property type="molecule type" value="Genomic_DNA"/>
</dbReference>
<dbReference type="Proteomes" id="UP001220509">
    <property type="component" value="Chromosome"/>
</dbReference>
<evidence type="ECO:0000259" key="1">
    <source>
        <dbReference type="Pfam" id="PF01521"/>
    </source>
</evidence>
<dbReference type="InterPro" id="IPR000361">
    <property type="entry name" value="ATAP_core_dom"/>
</dbReference>
<gene>
    <name evidence="2" type="ORF">PQ456_13095</name>
</gene>
<dbReference type="RefSeq" id="WP_273612684.1">
    <property type="nucleotide sequence ID" value="NZ_CP117416.1"/>
</dbReference>
<dbReference type="KEGG" id="pka:PQ456_13095"/>
<evidence type="ECO:0000313" key="2">
    <source>
        <dbReference type="EMBL" id="WCT54141.1"/>
    </source>
</evidence>